<dbReference type="Pfam" id="PF05721">
    <property type="entry name" value="PhyH"/>
    <property type="match status" value="1"/>
</dbReference>
<dbReference type="GO" id="GO:0005506">
    <property type="term" value="F:iron ion binding"/>
    <property type="evidence" value="ECO:0007669"/>
    <property type="project" value="UniProtKB-ARBA"/>
</dbReference>
<proteinExistence type="predicted"/>
<reference evidence="3 4" key="1">
    <citation type="journal article" date="2019" name="Int. J. Syst. Evol. Microbiol.">
        <title>Capsulimonas corticalis gen. nov., sp. nov., an aerobic capsulated bacterium, of a novel bacterial order, Capsulimonadales ord. nov., of the class Armatimonadia of the phylum Armatimonadetes.</title>
        <authorList>
            <person name="Li J."/>
            <person name="Kudo C."/>
            <person name="Tonouchi A."/>
        </authorList>
    </citation>
    <scope>NUCLEOTIDE SEQUENCE [LARGE SCALE GENOMIC DNA]</scope>
    <source>
        <strain evidence="3 4">AX-7</strain>
    </source>
</reference>
<dbReference type="OrthoDB" id="2560571at2"/>
<keyword evidence="2" id="KW-0408">Iron</keyword>
<sequence>MTAISDITLTDEQRAQFERDGYFVARGLLAPQEAANIRATFMAQNAGGPIPGLSEIRGDYNPSDPLSFYPRMMHPHTHPELAVGPLSLQYMLDARFHPILNALMRDEPVAVQSMFYFKPPGARGQELHQDNYYLRVSPGVCMAAWIAVDDVDAENGGMKVVPGSQREEIACPEKADPATSFTSDYVPVPAGMQAAHCDMKAGDVLFFDGRLIHGSTPNTSADRFRCSLIFHYVPESSQEMSEGYHTRLTFHGRQVDHIAPAAGGGPCGVLQPLPLH</sequence>
<dbReference type="InterPro" id="IPR008775">
    <property type="entry name" value="Phytyl_CoA_dOase-like"/>
</dbReference>
<name>A0A402CUI2_9BACT</name>
<dbReference type="AlphaFoldDB" id="A0A402CUI2"/>
<dbReference type="PANTHER" id="PTHR20883">
    <property type="entry name" value="PHYTANOYL-COA DIOXYGENASE DOMAIN CONTAINING 1"/>
    <property type="match status" value="1"/>
</dbReference>
<dbReference type="RefSeq" id="WP_119321169.1">
    <property type="nucleotide sequence ID" value="NZ_AP025739.1"/>
</dbReference>
<keyword evidence="4" id="KW-1185">Reference proteome</keyword>
<gene>
    <name evidence="3" type="ORF">CCAX7_10490</name>
</gene>
<dbReference type="KEGG" id="ccot:CCAX7_10490"/>
<evidence type="ECO:0000313" key="3">
    <source>
        <dbReference type="EMBL" id="BDI28998.1"/>
    </source>
</evidence>
<evidence type="ECO:0000256" key="2">
    <source>
        <dbReference type="ARBA" id="ARBA00023004"/>
    </source>
</evidence>
<accession>A0A402CUI2</accession>
<dbReference type="EMBL" id="AP025739">
    <property type="protein sequence ID" value="BDI28998.1"/>
    <property type="molecule type" value="Genomic_DNA"/>
</dbReference>
<evidence type="ECO:0000256" key="1">
    <source>
        <dbReference type="ARBA" id="ARBA00022723"/>
    </source>
</evidence>
<dbReference type="GO" id="GO:0016706">
    <property type="term" value="F:2-oxoglutarate-dependent dioxygenase activity"/>
    <property type="evidence" value="ECO:0007669"/>
    <property type="project" value="UniProtKB-ARBA"/>
</dbReference>
<dbReference type="Gene3D" id="2.60.120.620">
    <property type="entry name" value="q2cbj1_9rhob like domain"/>
    <property type="match status" value="1"/>
</dbReference>
<protein>
    <submittedName>
        <fullName evidence="3">Protein involved in biosynthesis of mitomycin antibiotics/polyketide fumonisin</fullName>
    </submittedName>
</protein>
<dbReference type="SUPFAM" id="SSF51197">
    <property type="entry name" value="Clavaminate synthase-like"/>
    <property type="match status" value="1"/>
</dbReference>
<evidence type="ECO:0000313" key="4">
    <source>
        <dbReference type="Proteomes" id="UP000287394"/>
    </source>
</evidence>
<dbReference type="Proteomes" id="UP000287394">
    <property type="component" value="Chromosome"/>
</dbReference>
<dbReference type="PANTHER" id="PTHR20883:SF15">
    <property type="entry name" value="PHYTANOYL-COA DIOXYGENASE DOMAIN-CONTAINING PROTEIN 1"/>
    <property type="match status" value="1"/>
</dbReference>
<keyword evidence="1" id="KW-0479">Metal-binding</keyword>
<organism evidence="3 4">
    <name type="scientific">Capsulimonas corticalis</name>
    <dbReference type="NCBI Taxonomy" id="2219043"/>
    <lineage>
        <taxon>Bacteria</taxon>
        <taxon>Bacillati</taxon>
        <taxon>Armatimonadota</taxon>
        <taxon>Armatimonadia</taxon>
        <taxon>Capsulimonadales</taxon>
        <taxon>Capsulimonadaceae</taxon>
        <taxon>Capsulimonas</taxon>
    </lineage>
</organism>